<dbReference type="Proteomes" id="UP001389717">
    <property type="component" value="Unassembled WGS sequence"/>
</dbReference>
<comment type="caution">
    <text evidence="1">The sequence shown here is derived from an EMBL/GenBank/DDBJ whole genome shotgun (WGS) entry which is preliminary data.</text>
</comment>
<dbReference type="RefSeq" id="WP_341985370.1">
    <property type="nucleotide sequence ID" value="NZ_JBBYAF010000036.1"/>
</dbReference>
<evidence type="ECO:0000313" key="1">
    <source>
        <dbReference type="EMBL" id="MEL3973862.1"/>
    </source>
</evidence>
<dbReference type="Pfam" id="PF26344">
    <property type="entry name" value="YuzC"/>
    <property type="match status" value="1"/>
</dbReference>
<organism evidence="1 2">
    <name type="scientific">Rossellomorea oryzaecorticis</name>
    <dbReference type="NCBI Taxonomy" id="1396505"/>
    <lineage>
        <taxon>Bacteria</taxon>
        <taxon>Bacillati</taxon>
        <taxon>Bacillota</taxon>
        <taxon>Bacilli</taxon>
        <taxon>Bacillales</taxon>
        <taxon>Bacillaceae</taxon>
        <taxon>Rossellomorea</taxon>
    </lineage>
</organism>
<accession>A0ABU9KCW4</accession>
<sequence length="134" mass="15681">MNRYHPFYHPVQSPYQPHHLRRNYPLYPNFHYRTNFPPVETKTFMASADKTLTLMESANLVLTKIKEDTSFAHQLMVLAQQSNTSEVLQLIRRTGVKVVPVVSFNPDGIHMVFDEKLGQVDCCHIIVDVRWREI</sequence>
<keyword evidence="2" id="KW-1185">Reference proteome</keyword>
<dbReference type="InterPro" id="IPR058870">
    <property type="entry name" value="YuzC"/>
</dbReference>
<evidence type="ECO:0000313" key="2">
    <source>
        <dbReference type="Proteomes" id="UP001389717"/>
    </source>
</evidence>
<gene>
    <name evidence="1" type="ORF">AAEO50_16380</name>
</gene>
<dbReference type="EMBL" id="JBBYAF010000036">
    <property type="protein sequence ID" value="MEL3973862.1"/>
    <property type="molecule type" value="Genomic_DNA"/>
</dbReference>
<proteinExistence type="predicted"/>
<reference evidence="1 2" key="1">
    <citation type="submission" date="2024-04" db="EMBL/GenBank/DDBJ databases">
        <title>Bacillus oryzaecorticis sp. nov., a moderately halophilic bacterium isolated from rice husks.</title>
        <authorList>
            <person name="Zhu H.-S."/>
        </authorList>
    </citation>
    <scope>NUCLEOTIDE SEQUENCE [LARGE SCALE GENOMIC DNA]</scope>
    <source>
        <strain evidence="1 2">ZC255</strain>
    </source>
</reference>
<protein>
    <submittedName>
        <fullName evidence="1">Uncharacterized protein</fullName>
    </submittedName>
</protein>
<name>A0ABU9KCW4_9BACI</name>